<proteinExistence type="inferred from homology"/>
<dbReference type="EMBL" id="QFYP01000001">
    <property type="protein sequence ID" value="RAK58375.1"/>
    <property type="molecule type" value="Genomic_DNA"/>
</dbReference>
<dbReference type="GO" id="GO:0005975">
    <property type="term" value="P:carbohydrate metabolic process"/>
    <property type="evidence" value="ECO:0007669"/>
    <property type="project" value="InterPro"/>
</dbReference>
<comment type="similarity">
    <text evidence="1">Belongs to the glycosyl hydrolase 16 family.</text>
</comment>
<evidence type="ECO:0000256" key="2">
    <source>
        <dbReference type="SAM" id="MobiDB-lite"/>
    </source>
</evidence>
<dbReference type="Proteomes" id="UP000249842">
    <property type="component" value="Unassembled WGS sequence"/>
</dbReference>
<dbReference type="Gene3D" id="2.60.120.200">
    <property type="match status" value="1"/>
</dbReference>
<evidence type="ECO:0000313" key="5">
    <source>
        <dbReference type="Proteomes" id="UP000249842"/>
    </source>
</evidence>
<dbReference type="InterPro" id="IPR000757">
    <property type="entry name" value="Beta-glucanase-like"/>
</dbReference>
<dbReference type="Pfam" id="PF00353">
    <property type="entry name" value="HemolysinCabind"/>
    <property type="match status" value="6"/>
</dbReference>
<dbReference type="AlphaFoldDB" id="A0A328AVW0"/>
<dbReference type="GO" id="GO:0004553">
    <property type="term" value="F:hydrolase activity, hydrolyzing O-glycosyl compounds"/>
    <property type="evidence" value="ECO:0007669"/>
    <property type="project" value="InterPro"/>
</dbReference>
<dbReference type="InterPro" id="IPR013320">
    <property type="entry name" value="ConA-like_dom_sf"/>
</dbReference>
<dbReference type="PANTHER" id="PTHR10963">
    <property type="entry name" value="GLYCOSYL HYDROLASE-RELATED"/>
    <property type="match status" value="1"/>
</dbReference>
<feature type="region of interest" description="Disordered" evidence="2">
    <location>
        <begin position="680"/>
        <end position="702"/>
    </location>
</feature>
<dbReference type="InterPro" id="IPR001343">
    <property type="entry name" value="Hemolysn_Ca-bd"/>
</dbReference>
<dbReference type="PROSITE" id="PS51762">
    <property type="entry name" value="GH16_2"/>
    <property type="match status" value="1"/>
</dbReference>
<dbReference type="InterPro" id="IPR011049">
    <property type="entry name" value="Serralysin-like_metalloprot_C"/>
</dbReference>
<keyword evidence="5" id="KW-1185">Reference proteome</keyword>
<dbReference type="SUPFAM" id="SSF49899">
    <property type="entry name" value="Concanavalin A-like lectins/glucanases"/>
    <property type="match status" value="1"/>
</dbReference>
<dbReference type="SUPFAM" id="SSF51120">
    <property type="entry name" value="beta-Roll"/>
    <property type="match status" value="2"/>
</dbReference>
<dbReference type="InterPro" id="IPR018511">
    <property type="entry name" value="Hemolysin-typ_Ca-bd_CS"/>
</dbReference>
<reference evidence="5" key="1">
    <citation type="submission" date="2018-05" db="EMBL/GenBank/DDBJ databases">
        <authorList>
            <person name="Li X."/>
        </authorList>
    </citation>
    <scope>NUCLEOTIDE SEQUENCE [LARGE SCALE GENOMIC DNA]</scope>
    <source>
        <strain evidence="5">HKS-05</strain>
    </source>
</reference>
<gene>
    <name evidence="4" type="ORF">DJ021_00395</name>
</gene>
<dbReference type="PANTHER" id="PTHR10963:SF55">
    <property type="entry name" value="GLYCOSIDE HYDROLASE FAMILY 16 PROTEIN"/>
    <property type="match status" value="1"/>
</dbReference>
<dbReference type="OrthoDB" id="9809583at2"/>
<organism evidence="4 5">
    <name type="scientific">Phenylobacterium hankyongense</name>
    <dbReference type="NCBI Taxonomy" id="1813876"/>
    <lineage>
        <taxon>Bacteria</taxon>
        <taxon>Pseudomonadati</taxon>
        <taxon>Pseudomonadota</taxon>
        <taxon>Alphaproteobacteria</taxon>
        <taxon>Caulobacterales</taxon>
        <taxon>Caulobacteraceae</taxon>
        <taxon>Phenylobacterium</taxon>
    </lineage>
</organism>
<sequence length="907" mass="93725">MTYYNWRGQPMPETAPEQGRIAGTAAGGETMTAPAGNTSVSGEGGGDVLIGSSGDNRLWITDPHDVVQEQPNGGVDTEIGWTSVKLAANVENLTVNGAFNYAVGNSQDNLIVVDDATHWLYGGAGNDVLVGGPSQKSTFIVKAGEGDDVIYNWNGNDQVQLLGYGFNSATQIRGAMTQQGADTVLALPNGESLTFRGVTPGAFADRQFLLPLDTSKLGAMTFDDEFNNLSVYDPSKQVGTWNTNFGGNLKDQWAYTLVSNGEQQVYVQPGFQGRGEAALGINPFSVSNGVLTISASSIPADQQYAAWGANYSSGMLNTLGSFEQKYGYFEMRAELPTATGAWPAFWMMPSPFVSGVEADITEGLATTPNFNYVRAAGGAETQYDNTYKIDPTGFHTYGMLWTPSTVTFYYDGVAVLQGATPASWTQPMAMILNLAVGGWGGTPDSSTFPANLKIDYVHAYALADGSSQVVQETPAAPVATLHDDGATSGQANVPVTFADTGQPVTSAHIQVFGSHPTTLPPGKTFVIWEDSGAVFGAVSDGATLSKATALMAGTAGQFTGAGTWLSDGKVVFAYLQPNASGGQDAWDMVFDPSKLTFVRQDLGPATGGVHFVATGDGGFAVSWHAPDGTVQARGYDEYAYGGDVPGWYGPVRQVTGDFVGVTADGHVIAANGSGQELYDLMGASTAPGPPAGGTPGATAGPDVLQASASLTEIHAGAGNDTLTGWSGRDLLWGEDGNDSIVGGSGFDNINGNKGDDTIDGGAGGDDWLVGGQGNDLITAHAGGNILYGNIGNDTLNGGSGSEILRGGQNDDVIYGGAGNDWLSGDRGSDTLTGGAGADIFHTFADAGMDRVTDFNLAEGDRVMLDPGSVYTVSQVGADTVIALTGGAQMVLVGVQASSLTGAWIFGA</sequence>
<accession>A0A328AVW0</accession>
<name>A0A328AVW0_9CAUL</name>
<dbReference type="PROSITE" id="PS00330">
    <property type="entry name" value="HEMOLYSIN_CALCIUM"/>
    <property type="match status" value="1"/>
</dbReference>
<dbReference type="CDD" id="cd08023">
    <property type="entry name" value="GH16_laminarinase_like"/>
    <property type="match status" value="1"/>
</dbReference>
<dbReference type="PRINTS" id="PR00313">
    <property type="entry name" value="CABNDNGRPT"/>
</dbReference>
<comment type="caution">
    <text evidence="4">The sequence shown here is derived from an EMBL/GenBank/DDBJ whole genome shotgun (WGS) entry which is preliminary data.</text>
</comment>
<dbReference type="InterPro" id="IPR050546">
    <property type="entry name" value="Glycosyl_Hydrlase_16"/>
</dbReference>
<evidence type="ECO:0000259" key="3">
    <source>
        <dbReference type="PROSITE" id="PS51762"/>
    </source>
</evidence>
<feature type="domain" description="GH16" evidence="3">
    <location>
        <begin position="205"/>
        <end position="465"/>
    </location>
</feature>
<dbReference type="RefSeq" id="WP_111455647.1">
    <property type="nucleotide sequence ID" value="NZ_QFYP01000001.1"/>
</dbReference>
<evidence type="ECO:0000256" key="1">
    <source>
        <dbReference type="ARBA" id="ARBA00006865"/>
    </source>
</evidence>
<dbReference type="Gene3D" id="2.150.10.10">
    <property type="entry name" value="Serralysin-like metalloprotease, C-terminal"/>
    <property type="match status" value="3"/>
</dbReference>
<evidence type="ECO:0000313" key="4">
    <source>
        <dbReference type="EMBL" id="RAK58375.1"/>
    </source>
</evidence>
<protein>
    <recommendedName>
        <fullName evidence="3">GH16 domain-containing protein</fullName>
    </recommendedName>
</protein>
<dbReference type="GO" id="GO:0005509">
    <property type="term" value="F:calcium ion binding"/>
    <property type="evidence" value="ECO:0007669"/>
    <property type="project" value="InterPro"/>
</dbReference>
<dbReference type="Pfam" id="PF00722">
    <property type="entry name" value="Glyco_hydro_16"/>
    <property type="match status" value="1"/>
</dbReference>